<dbReference type="PANTHER" id="PTHR21437:SF1">
    <property type="entry name" value="WIDE AWAKE"/>
    <property type="match status" value="1"/>
</dbReference>
<dbReference type="InterPro" id="IPR039269">
    <property type="entry name" value="ANKFN1"/>
</dbReference>
<dbReference type="GO" id="GO:0005819">
    <property type="term" value="C:spindle"/>
    <property type="evidence" value="ECO:0007669"/>
    <property type="project" value="TreeGrafter"/>
</dbReference>
<dbReference type="PROSITE" id="PS50200">
    <property type="entry name" value="RA"/>
    <property type="match status" value="1"/>
</dbReference>
<feature type="compositionally biased region" description="Basic and acidic residues" evidence="1">
    <location>
        <begin position="565"/>
        <end position="576"/>
    </location>
</feature>
<reference evidence="4" key="1">
    <citation type="submission" date="2020-12" db="UniProtKB">
        <authorList>
            <consortium name="WormBaseParasite"/>
        </authorList>
    </citation>
    <scope>IDENTIFICATION</scope>
    <source>
        <strain evidence="4">MHco3</strain>
    </source>
</reference>
<feature type="region of interest" description="Disordered" evidence="1">
    <location>
        <begin position="564"/>
        <end position="596"/>
    </location>
</feature>
<feature type="region of interest" description="Disordered" evidence="1">
    <location>
        <begin position="611"/>
        <end position="635"/>
    </location>
</feature>
<dbReference type="PANTHER" id="PTHR21437">
    <property type="entry name" value="WIDE AWAKE"/>
    <property type="match status" value="1"/>
</dbReference>
<dbReference type="OrthoDB" id="2428204at2759"/>
<dbReference type="Proteomes" id="UP000025227">
    <property type="component" value="Unplaced"/>
</dbReference>
<evidence type="ECO:0000313" key="4">
    <source>
        <dbReference type="WBParaSite" id="HCON_00164710-00001"/>
    </source>
</evidence>
<sequence length="745" mass="85068">MSLLTSPTKEHYIKNRSLDNRTNRFEGMVRAMSDDHLASSTGFEKAHTQLTATGSMYLHQTAEPNKLDYCSVSDDLSADTDVDKNGDVVNAHQSEASCWTKYNDFMTSLIEDVDKYRRSLVWTRVFAACDEMMRKKKNGLKRVISGTSKLLKSTTRGVYLAAVIYKDGKLLCTNDDCIPMLSVDEAVTTISSEHHYWLLKMSWCWQYIIGLIDSNPSHYDNSESLTFRSKLMNAVSAMRSALGLDNIGHLHYVPVIHEDTVFLVTVRFLDLDQQIQGVNLKWVSFQKVLRKKWPSPAQNALVREVLNIVSFYRSSKVTLKRGLYLCYMKLCCSLNAIHVVVPNNLPSFLPHVFVRDNPDVTEEEWQFLKALDQNPDSIPSSNQIKFQTDISTAIHTLFHDLDIDSDIVPGHRLYHAEILKPNDQISVLLILPRPDDVCSAPSGNRQMVQSRLHNKCDTLPIAAFETIHLSTYQPEFFTAYCRLSIFLEHYLMVCQYQQRKCLLENDVRVYKTLHEGISQYQKKLDEIWKKSRWISRIASEARAKRINPSHNAVPLSRILAPTKRRISEDDAQKREDTDEENGEVSNRPQPGSSESLDRLYQKSYANSGLYQSGTLEVDNPSVDWSNRREKQSPSEMISVYTAYECDSNDGTPIHLTIQQNTTSTEVVKLVLEQVAKKSRSPSDSTEASNDSCNFCLVVVVGTRERRLKDNFALCRIQSPWNKGRLYVRRRSDLLAAVRYGNEALV</sequence>
<evidence type="ECO:0000256" key="1">
    <source>
        <dbReference type="SAM" id="MobiDB-lite"/>
    </source>
</evidence>
<keyword evidence="3" id="KW-1185">Reference proteome</keyword>
<dbReference type="WBParaSite" id="HCON_00164710-00001">
    <property type="protein sequence ID" value="HCON_00164710-00001"/>
    <property type="gene ID" value="HCON_00164710"/>
</dbReference>
<proteinExistence type="predicted"/>
<dbReference type="GO" id="GO:0007165">
    <property type="term" value="P:signal transduction"/>
    <property type="evidence" value="ECO:0007669"/>
    <property type="project" value="InterPro"/>
</dbReference>
<protein>
    <submittedName>
        <fullName evidence="4">Ras-associating domain-containing protein</fullName>
    </submittedName>
</protein>
<dbReference type="GO" id="GO:0061172">
    <property type="term" value="P:regulation of establishment of bipolar cell polarity"/>
    <property type="evidence" value="ECO:0007669"/>
    <property type="project" value="TreeGrafter"/>
</dbReference>
<organism evidence="3 4">
    <name type="scientific">Haemonchus contortus</name>
    <name type="common">Barber pole worm</name>
    <dbReference type="NCBI Taxonomy" id="6289"/>
    <lineage>
        <taxon>Eukaryota</taxon>
        <taxon>Metazoa</taxon>
        <taxon>Ecdysozoa</taxon>
        <taxon>Nematoda</taxon>
        <taxon>Chromadorea</taxon>
        <taxon>Rhabditida</taxon>
        <taxon>Rhabditina</taxon>
        <taxon>Rhabditomorpha</taxon>
        <taxon>Strongyloidea</taxon>
        <taxon>Trichostrongylidae</taxon>
        <taxon>Haemonchus</taxon>
    </lineage>
</organism>
<evidence type="ECO:0000259" key="2">
    <source>
        <dbReference type="PROSITE" id="PS50200"/>
    </source>
</evidence>
<name>A0A7I5EDU6_HAECO</name>
<feature type="domain" description="Ras-associating" evidence="2">
    <location>
        <begin position="633"/>
        <end position="732"/>
    </location>
</feature>
<dbReference type="AlphaFoldDB" id="A0A7I5EDU6"/>
<accession>A0A7I5EDU6</accession>
<dbReference type="InterPro" id="IPR000159">
    <property type="entry name" value="RA_dom"/>
</dbReference>
<evidence type="ECO:0000313" key="3">
    <source>
        <dbReference type="Proteomes" id="UP000025227"/>
    </source>
</evidence>
<dbReference type="GO" id="GO:0000132">
    <property type="term" value="P:establishment of mitotic spindle orientation"/>
    <property type="evidence" value="ECO:0007669"/>
    <property type="project" value="TreeGrafter"/>
</dbReference>
<feature type="compositionally biased region" description="Polar residues" evidence="1">
    <location>
        <begin position="583"/>
        <end position="594"/>
    </location>
</feature>